<evidence type="ECO:0000256" key="4">
    <source>
        <dbReference type="SAM" id="SignalP"/>
    </source>
</evidence>
<comment type="similarity">
    <text evidence="1">Belongs to the sulfotransferase 1 family.</text>
</comment>
<organism evidence="6">
    <name type="scientific">Phaeomonas parva</name>
    <dbReference type="NCBI Taxonomy" id="124430"/>
    <lineage>
        <taxon>Eukaryota</taxon>
        <taxon>Sar</taxon>
        <taxon>Stramenopiles</taxon>
        <taxon>Ochrophyta</taxon>
        <taxon>Pinguiophyceae</taxon>
        <taxon>Pinguiochrysidales</taxon>
        <taxon>Pinguiochrysidaceae</taxon>
        <taxon>Phaeomonas</taxon>
    </lineage>
</organism>
<proteinExistence type="inferred from homology"/>
<feature type="region of interest" description="Disordered" evidence="3">
    <location>
        <begin position="128"/>
        <end position="193"/>
    </location>
</feature>
<reference evidence="6" key="1">
    <citation type="submission" date="2021-01" db="EMBL/GenBank/DDBJ databases">
        <authorList>
            <person name="Corre E."/>
            <person name="Pelletier E."/>
            <person name="Niang G."/>
            <person name="Scheremetjew M."/>
            <person name="Finn R."/>
            <person name="Kale V."/>
            <person name="Holt S."/>
            <person name="Cochrane G."/>
            <person name="Meng A."/>
            <person name="Brown T."/>
            <person name="Cohen L."/>
        </authorList>
    </citation>
    <scope>NUCLEOTIDE SEQUENCE</scope>
    <source>
        <strain evidence="6">CCMP2877</strain>
    </source>
</reference>
<dbReference type="InterPro" id="IPR027417">
    <property type="entry name" value="P-loop_NTPase"/>
</dbReference>
<evidence type="ECO:0000256" key="3">
    <source>
        <dbReference type="SAM" id="MobiDB-lite"/>
    </source>
</evidence>
<name>A0A7S1TUF3_9STRA</name>
<evidence type="ECO:0000313" key="6">
    <source>
        <dbReference type="EMBL" id="CAD9247440.1"/>
    </source>
</evidence>
<protein>
    <recommendedName>
        <fullName evidence="5">Sulfotransferase domain-containing protein</fullName>
    </recommendedName>
</protein>
<feature type="chain" id="PRO_5030891230" description="Sulfotransferase domain-containing protein" evidence="4">
    <location>
        <begin position="21"/>
        <end position="433"/>
    </location>
</feature>
<accession>A0A7S1TUF3</accession>
<dbReference type="GO" id="GO:0008146">
    <property type="term" value="F:sulfotransferase activity"/>
    <property type="evidence" value="ECO:0007669"/>
    <property type="project" value="InterPro"/>
</dbReference>
<feature type="compositionally biased region" description="Low complexity" evidence="3">
    <location>
        <begin position="148"/>
        <end position="160"/>
    </location>
</feature>
<dbReference type="PANTHER" id="PTHR11783">
    <property type="entry name" value="SULFOTRANSFERASE SULT"/>
    <property type="match status" value="1"/>
</dbReference>
<dbReference type="InterPro" id="IPR000863">
    <property type="entry name" value="Sulfotransferase_dom"/>
</dbReference>
<feature type="domain" description="Sulfotransferase" evidence="5">
    <location>
        <begin position="246"/>
        <end position="372"/>
    </location>
</feature>
<evidence type="ECO:0000256" key="1">
    <source>
        <dbReference type="ARBA" id="ARBA00005771"/>
    </source>
</evidence>
<evidence type="ECO:0000256" key="2">
    <source>
        <dbReference type="ARBA" id="ARBA00022679"/>
    </source>
</evidence>
<evidence type="ECO:0000259" key="5">
    <source>
        <dbReference type="Pfam" id="PF00685"/>
    </source>
</evidence>
<keyword evidence="2" id="KW-0808">Transferase</keyword>
<sequence>MKSLAILAACLGAIVAYLVANQDALAFLGIATPPVAPHSSDSTGANASAGSHLLTLQVSPEPDATAAPIAVVTANSGAAPATNDGLDHEVTSVDLEHRGEADEHGAEELDGVEVAENDDRADDGVVSEQGLQELDTPAPADDEGSSPQEGAQQEETQGEGFDVDAGVDADAAAEAEAEAEETPQPAEDSVTGSASLELAESDVVIAGAFEADTILFRAALAHLLATARQHACFDFVTMSDSHASRNGTDCARIVSTTLPFESIAASDNVKFVYVGRDGRDSFTAHLTQNDTAPKPAASFPDHFGEGMDRAVPEMFRRVQSYWGALASSRNVLFVHHNELLRDVAAALERVAAFLGVPAPRDALAQLREACTPGAGKLFSCGLLEEGVNANIIINGRWKDTLSIDQLIEWDKKLSEMPAGLARWLEFGRLPASA</sequence>
<dbReference type="EMBL" id="HBGJ01009208">
    <property type="protein sequence ID" value="CAD9247440.1"/>
    <property type="molecule type" value="Transcribed_RNA"/>
</dbReference>
<gene>
    <name evidence="6" type="ORF">PPAR1163_LOCUS5795</name>
</gene>
<dbReference type="Pfam" id="PF00685">
    <property type="entry name" value="Sulfotransfer_1"/>
    <property type="match status" value="1"/>
</dbReference>
<dbReference type="SUPFAM" id="SSF52540">
    <property type="entry name" value="P-loop containing nucleoside triphosphate hydrolases"/>
    <property type="match status" value="1"/>
</dbReference>
<dbReference type="AlphaFoldDB" id="A0A7S1TUF3"/>
<feature type="compositionally biased region" description="Acidic residues" evidence="3">
    <location>
        <begin position="161"/>
        <end position="181"/>
    </location>
</feature>
<keyword evidence="4" id="KW-0732">Signal</keyword>
<feature type="signal peptide" evidence="4">
    <location>
        <begin position="1"/>
        <end position="20"/>
    </location>
</feature>
<dbReference type="Gene3D" id="3.40.50.300">
    <property type="entry name" value="P-loop containing nucleotide triphosphate hydrolases"/>
    <property type="match status" value="1"/>
</dbReference>